<dbReference type="GeneID" id="300113380"/>
<evidence type="ECO:0008006" key="4">
    <source>
        <dbReference type="Google" id="ProtNLM"/>
    </source>
</evidence>
<gene>
    <name evidence="2" type="ORF">D0C37_03975</name>
</gene>
<feature type="region of interest" description="Disordered" evidence="1">
    <location>
        <begin position="232"/>
        <end position="251"/>
    </location>
</feature>
<name>A0A385D700_9ACTN</name>
<evidence type="ECO:0000256" key="1">
    <source>
        <dbReference type="SAM" id="MobiDB-lite"/>
    </source>
</evidence>
<feature type="region of interest" description="Disordered" evidence="1">
    <location>
        <begin position="165"/>
        <end position="195"/>
    </location>
</feature>
<protein>
    <recommendedName>
        <fullName evidence="4">UL36 very large tegument protein</fullName>
    </recommendedName>
</protein>
<evidence type="ECO:0000313" key="2">
    <source>
        <dbReference type="EMBL" id="AXQ53849.1"/>
    </source>
</evidence>
<dbReference type="AlphaFoldDB" id="A0A385D700"/>
<dbReference type="Proteomes" id="UP000259636">
    <property type="component" value="Chromosome"/>
</dbReference>
<sequence>MAQLPGAAVDFARFLAGLTARLDRRSGWLAVFLERDPDGMRACLAGSELPPWDVVDALLQDLAADQGAAAARTEAATARTLHAAATAAHDAGPGAAAALAGRLDGMLREQRYAAERLQELTAHRATATTQEAAAALDVDLAWAEDDHRRATARCAELRARSDALATPAAAVPAPAPAAPERPAKQAKPRKRPRGGARFAGIAGEAAEPPQPPAPVAPVPAAAVRGARFAGVTDPAEEPAPSRPGPEDAHAAGGAVAHLHALRAQGRGGEAHVLLAELAGWPAPRLPLLAAELHRAGLEADWATLLWEVAALPPAGLVAAADALAAAGRGADARQLLRQGVARPAPEIADALHLLTGDGRDRQARALAGAYLAVRSPEDAAGVARSDPDRLVPLLLDAARGVSEERHWDLVHAFRVAGVLA</sequence>
<reference evidence="2 3" key="1">
    <citation type="submission" date="2018-08" db="EMBL/GenBank/DDBJ databases">
        <authorList>
            <person name="Ferrada E.E."/>
            <person name="Latorre B.A."/>
        </authorList>
    </citation>
    <scope>NUCLEOTIDE SEQUENCE [LARGE SCALE GENOMIC DNA]</scope>
    <source>
        <strain evidence="2 3">VK-A60T</strain>
    </source>
</reference>
<organism evidence="2 3">
    <name type="scientific">Streptomyces koyangensis</name>
    <dbReference type="NCBI Taxonomy" id="188770"/>
    <lineage>
        <taxon>Bacteria</taxon>
        <taxon>Bacillati</taxon>
        <taxon>Actinomycetota</taxon>
        <taxon>Actinomycetes</taxon>
        <taxon>Kitasatosporales</taxon>
        <taxon>Streptomycetaceae</taxon>
        <taxon>Streptomyces</taxon>
        <taxon>Streptomyces aurantiacus group</taxon>
    </lineage>
</organism>
<feature type="compositionally biased region" description="Basic residues" evidence="1">
    <location>
        <begin position="184"/>
        <end position="194"/>
    </location>
</feature>
<proteinExistence type="predicted"/>
<dbReference type="EMBL" id="CP031742">
    <property type="protein sequence ID" value="AXQ53849.1"/>
    <property type="molecule type" value="Genomic_DNA"/>
</dbReference>
<evidence type="ECO:0000313" key="3">
    <source>
        <dbReference type="Proteomes" id="UP000259636"/>
    </source>
</evidence>
<accession>A0A385D700</accession>
<dbReference type="KEGG" id="sky:D0C37_03975"/>
<dbReference type="RefSeq" id="WP_101278462.1">
    <property type="nucleotide sequence ID" value="NZ_CP031742.1"/>
</dbReference>